<evidence type="ECO:0000256" key="9">
    <source>
        <dbReference type="ARBA" id="ARBA00023004"/>
    </source>
</evidence>
<keyword evidence="7 14" id="KW-1133">Transmembrane helix</keyword>
<dbReference type="Pfam" id="PF00067">
    <property type="entry name" value="p450"/>
    <property type="match status" value="1"/>
</dbReference>
<protein>
    <submittedName>
        <fullName evidence="15">Putative cytochrome P450</fullName>
    </submittedName>
</protein>
<feature type="binding site" description="axial binding residue" evidence="12">
    <location>
        <position position="464"/>
    </location>
    <ligand>
        <name>heme</name>
        <dbReference type="ChEBI" id="CHEBI:30413"/>
    </ligand>
    <ligandPart>
        <name>Fe</name>
        <dbReference type="ChEBI" id="CHEBI:18248"/>
    </ligandPart>
</feature>
<evidence type="ECO:0000313" key="16">
    <source>
        <dbReference type="Proteomes" id="UP000250266"/>
    </source>
</evidence>
<evidence type="ECO:0000256" key="12">
    <source>
        <dbReference type="PIRSR" id="PIRSR602401-1"/>
    </source>
</evidence>
<evidence type="ECO:0000256" key="4">
    <source>
        <dbReference type="ARBA" id="ARBA00022617"/>
    </source>
</evidence>
<dbReference type="GO" id="GO:0004497">
    <property type="term" value="F:monooxygenase activity"/>
    <property type="evidence" value="ECO:0007669"/>
    <property type="project" value="UniProtKB-KW"/>
</dbReference>
<evidence type="ECO:0000256" key="5">
    <source>
        <dbReference type="ARBA" id="ARBA00022692"/>
    </source>
</evidence>
<evidence type="ECO:0000256" key="1">
    <source>
        <dbReference type="ARBA" id="ARBA00001971"/>
    </source>
</evidence>
<keyword evidence="6 12" id="KW-0479">Metal-binding</keyword>
<dbReference type="InterPro" id="IPR050121">
    <property type="entry name" value="Cytochrome_P450_monoxygenase"/>
</dbReference>
<feature type="transmembrane region" description="Helical" evidence="14">
    <location>
        <begin position="19"/>
        <end position="40"/>
    </location>
</feature>
<dbReference type="GO" id="GO:0016705">
    <property type="term" value="F:oxidoreductase activity, acting on paired donors, with incorporation or reduction of molecular oxygen"/>
    <property type="evidence" value="ECO:0007669"/>
    <property type="project" value="InterPro"/>
</dbReference>
<dbReference type="Gene3D" id="1.10.630.10">
    <property type="entry name" value="Cytochrome P450"/>
    <property type="match status" value="1"/>
</dbReference>
<dbReference type="AlphaFoldDB" id="A0A8E2JCL1"/>
<dbReference type="InterPro" id="IPR017972">
    <property type="entry name" value="Cyt_P450_CS"/>
</dbReference>
<dbReference type="GO" id="GO:0020037">
    <property type="term" value="F:heme binding"/>
    <property type="evidence" value="ECO:0007669"/>
    <property type="project" value="InterPro"/>
</dbReference>
<accession>A0A8E2JCL1</accession>
<dbReference type="PROSITE" id="PS00086">
    <property type="entry name" value="CYTOCHROME_P450"/>
    <property type="match status" value="1"/>
</dbReference>
<evidence type="ECO:0000256" key="11">
    <source>
        <dbReference type="ARBA" id="ARBA00023136"/>
    </source>
</evidence>
<dbReference type="PANTHER" id="PTHR24305:SF157">
    <property type="entry name" value="N-ACETYLTRYPTOPHAN 6-HYDROXYLASE IVOC-RELATED"/>
    <property type="match status" value="1"/>
</dbReference>
<reference evidence="15 16" key="1">
    <citation type="journal article" date="2016" name="Nat. Commun.">
        <title>Ectomycorrhizal ecology is imprinted in the genome of the dominant symbiotic fungus Cenococcum geophilum.</title>
        <authorList>
            <consortium name="DOE Joint Genome Institute"/>
            <person name="Peter M."/>
            <person name="Kohler A."/>
            <person name="Ohm R.A."/>
            <person name="Kuo A."/>
            <person name="Krutzmann J."/>
            <person name="Morin E."/>
            <person name="Arend M."/>
            <person name="Barry K.W."/>
            <person name="Binder M."/>
            <person name="Choi C."/>
            <person name="Clum A."/>
            <person name="Copeland A."/>
            <person name="Grisel N."/>
            <person name="Haridas S."/>
            <person name="Kipfer T."/>
            <person name="LaButti K."/>
            <person name="Lindquist E."/>
            <person name="Lipzen A."/>
            <person name="Maire R."/>
            <person name="Meier B."/>
            <person name="Mihaltcheva S."/>
            <person name="Molinier V."/>
            <person name="Murat C."/>
            <person name="Poggeler S."/>
            <person name="Quandt C.A."/>
            <person name="Sperisen C."/>
            <person name="Tritt A."/>
            <person name="Tisserant E."/>
            <person name="Crous P.W."/>
            <person name="Henrissat B."/>
            <person name="Nehls U."/>
            <person name="Egli S."/>
            <person name="Spatafora J.W."/>
            <person name="Grigoriev I.V."/>
            <person name="Martin F.M."/>
        </authorList>
    </citation>
    <scope>NUCLEOTIDE SEQUENCE [LARGE SCALE GENOMIC DNA]</scope>
    <source>
        <strain evidence="15 16">CBS 459.81</strain>
    </source>
</reference>
<evidence type="ECO:0000313" key="15">
    <source>
        <dbReference type="EMBL" id="OCK77493.1"/>
    </source>
</evidence>
<name>A0A8E2JCL1_9PEZI</name>
<comment type="cofactor">
    <cofactor evidence="1 12">
        <name>heme</name>
        <dbReference type="ChEBI" id="CHEBI:30413"/>
    </cofactor>
</comment>
<dbReference type="PRINTS" id="PR00385">
    <property type="entry name" value="P450"/>
</dbReference>
<organism evidence="15 16">
    <name type="scientific">Lepidopterella palustris CBS 459.81</name>
    <dbReference type="NCBI Taxonomy" id="1314670"/>
    <lineage>
        <taxon>Eukaryota</taxon>
        <taxon>Fungi</taxon>
        <taxon>Dikarya</taxon>
        <taxon>Ascomycota</taxon>
        <taxon>Pezizomycotina</taxon>
        <taxon>Dothideomycetes</taxon>
        <taxon>Pleosporomycetidae</taxon>
        <taxon>Mytilinidiales</taxon>
        <taxon>Argynnaceae</taxon>
        <taxon>Lepidopterella</taxon>
    </lineage>
</organism>
<evidence type="ECO:0000256" key="3">
    <source>
        <dbReference type="ARBA" id="ARBA00010617"/>
    </source>
</evidence>
<keyword evidence="8 13" id="KW-0560">Oxidoreductase</keyword>
<evidence type="ECO:0000256" key="13">
    <source>
        <dbReference type="RuleBase" id="RU000461"/>
    </source>
</evidence>
<dbReference type="EMBL" id="KV745124">
    <property type="protein sequence ID" value="OCK77493.1"/>
    <property type="molecule type" value="Genomic_DNA"/>
</dbReference>
<dbReference type="CDD" id="cd11062">
    <property type="entry name" value="CYP58-like"/>
    <property type="match status" value="1"/>
</dbReference>
<dbReference type="GO" id="GO:0016020">
    <property type="term" value="C:membrane"/>
    <property type="evidence" value="ECO:0007669"/>
    <property type="project" value="UniProtKB-SubCell"/>
</dbReference>
<dbReference type="SUPFAM" id="SSF48264">
    <property type="entry name" value="Cytochrome P450"/>
    <property type="match status" value="1"/>
</dbReference>
<evidence type="ECO:0000256" key="10">
    <source>
        <dbReference type="ARBA" id="ARBA00023033"/>
    </source>
</evidence>
<keyword evidence="9 12" id="KW-0408">Iron</keyword>
<proteinExistence type="inferred from homology"/>
<keyword evidence="11 14" id="KW-0472">Membrane</keyword>
<comment type="similarity">
    <text evidence="3 13">Belongs to the cytochrome P450 family.</text>
</comment>
<evidence type="ECO:0000256" key="14">
    <source>
        <dbReference type="SAM" id="Phobius"/>
    </source>
</evidence>
<dbReference type="FunFam" id="1.10.630.10:FF:000069">
    <property type="entry name" value="Cytochrome P450, putative (Eurofung)"/>
    <property type="match status" value="1"/>
</dbReference>
<dbReference type="InterPro" id="IPR036396">
    <property type="entry name" value="Cyt_P450_sf"/>
</dbReference>
<sequence>MITVSIFDIVIEAVYNAPIALAVLVATIYYFGLVIQRLVLSPVAKFPGPKLAAATFWYEFYFDVVKRGSYFREIAKMHQKYGPVVRINPHELHVDDPNFYSILYTGPTSKRHKWPWAAKMFGNNTSTFSTVLHDHHRVRRAALNPLFSKPAIQRLEPMIQSTMYQLCGRLDTFSECGKVLDLGLAFAVFAADVISEYCFGGSFGLLGDPDFAPDWVDEVAAPSELGHLVKQCPFVIPLFRLAPGHFVKWIAPSIDRLYTIQEVCSQHLLHAMGIQVQNLLEKKRAKDAVVAQTCVFDALLAGSLPAHEKTVERLKGEGQTLIGAGTLTTANVLKTIVFHCLDNPLILQTLLGELDMEFPDPTLTVDLRSLEKLPFLTACITEALRLAYGVTHRLQLIAPNESLKIHGMEIPPGTPVGMTSIFMHDNPIIFPEPRAFKPERWLDPEKRRYLSRYLVPFSQGTRMCLGMHLAWAEIYIVVGTIFRRYSLSLFETSRDDIEMARDFFDPSPKLDSNGLRVKIAKR</sequence>
<dbReference type="PANTHER" id="PTHR24305">
    <property type="entry name" value="CYTOCHROME P450"/>
    <property type="match status" value="1"/>
</dbReference>
<keyword evidence="5 14" id="KW-0812">Transmembrane</keyword>
<dbReference type="PRINTS" id="PR00463">
    <property type="entry name" value="EP450I"/>
</dbReference>
<keyword evidence="16" id="KW-1185">Reference proteome</keyword>
<keyword evidence="10 13" id="KW-0503">Monooxygenase</keyword>
<dbReference type="OrthoDB" id="3945418at2759"/>
<dbReference type="GO" id="GO:0005506">
    <property type="term" value="F:iron ion binding"/>
    <property type="evidence" value="ECO:0007669"/>
    <property type="project" value="InterPro"/>
</dbReference>
<evidence type="ECO:0000256" key="7">
    <source>
        <dbReference type="ARBA" id="ARBA00022989"/>
    </source>
</evidence>
<gene>
    <name evidence="15" type="ORF">K432DRAFT_304085</name>
</gene>
<dbReference type="InterPro" id="IPR001128">
    <property type="entry name" value="Cyt_P450"/>
</dbReference>
<evidence type="ECO:0000256" key="2">
    <source>
        <dbReference type="ARBA" id="ARBA00004167"/>
    </source>
</evidence>
<keyword evidence="4 12" id="KW-0349">Heme</keyword>
<evidence type="ECO:0000256" key="6">
    <source>
        <dbReference type="ARBA" id="ARBA00022723"/>
    </source>
</evidence>
<comment type="subcellular location">
    <subcellularLocation>
        <location evidence="2">Membrane</location>
        <topology evidence="2">Single-pass membrane protein</topology>
    </subcellularLocation>
</comment>
<dbReference type="Proteomes" id="UP000250266">
    <property type="component" value="Unassembled WGS sequence"/>
</dbReference>
<evidence type="ECO:0000256" key="8">
    <source>
        <dbReference type="ARBA" id="ARBA00023002"/>
    </source>
</evidence>
<dbReference type="InterPro" id="IPR002401">
    <property type="entry name" value="Cyt_P450_E_grp-I"/>
</dbReference>